<dbReference type="HOGENOM" id="CLU_593952_0_0_1"/>
<reference evidence="3 4" key="1">
    <citation type="journal article" date="2013" name="Nature">
        <title>Insights into bilaterian evolution from three spiralian genomes.</title>
        <authorList>
            <person name="Simakov O."/>
            <person name="Marletaz F."/>
            <person name="Cho S.J."/>
            <person name="Edsinger-Gonzales E."/>
            <person name="Havlak P."/>
            <person name="Hellsten U."/>
            <person name="Kuo D.H."/>
            <person name="Larsson T."/>
            <person name="Lv J."/>
            <person name="Arendt D."/>
            <person name="Savage R."/>
            <person name="Osoegawa K."/>
            <person name="de Jong P."/>
            <person name="Grimwood J."/>
            <person name="Chapman J.A."/>
            <person name="Shapiro H."/>
            <person name="Aerts A."/>
            <person name="Otillar R.P."/>
            <person name="Terry A.Y."/>
            <person name="Boore J.L."/>
            <person name="Grigoriev I.V."/>
            <person name="Lindberg D.R."/>
            <person name="Seaver E.C."/>
            <person name="Weisblat D.A."/>
            <person name="Putnam N.H."/>
            <person name="Rokhsar D.S."/>
        </authorList>
    </citation>
    <scope>NUCLEOTIDE SEQUENCE [LARGE SCALE GENOMIC DNA]</scope>
</reference>
<evidence type="ECO:0000313" key="3">
    <source>
        <dbReference type="EMBL" id="ESO99552.1"/>
    </source>
</evidence>
<name>V4AQN4_LOTGI</name>
<dbReference type="SUPFAM" id="SSF56219">
    <property type="entry name" value="DNase I-like"/>
    <property type="match status" value="1"/>
</dbReference>
<gene>
    <name evidence="3" type="ORF">LOTGIDRAFT_158644</name>
</gene>
<dbReference type="OrthoDB" id="8058536at2759"/>
<dbReference type="PANTHER" id="PTHR36688:SF2">
    <property type="entry name" value="ENDONUCLEASE_EXONUCLEASE_PHOSPHATASE DOMAIN-CONTAINING PROTEIN"/>
    <property type="match status" value="1"/>
</dbReference>
<dbReference type="CTD" id="20237816"/>
<feature type="domain" description="Endonuclease/exonuclease/phosphatase" evidence="2">
    <location>
        <begin position="108"/>
        <end position="223"/>
    </location>
</feature>
<dbReference type="PANTHER" id="PTHR36688">
    <property type="entry name" value="ENDO/EXONUCLEASE/PHOSPHATASE DOMAIN-CONTAINING PROTEIN"/>
    <property type="match status" value="1"/>
</dbReference>
<feature type="compositionally biased region" description="Basic and acidic residues" evidence="1">
    <location>
        <begin position="427"/>
        <end position="439"/>
    </location>
</feature>
<dbReference type="InterPro" id="IPR005135">
    <property type="entry name" value="Endo/exonuclease/phosphatase"/>
</dbReference>
<dbReference type="InterPro" id="IPR052560">
    <property type="entry name" value="RdDP_mobile_element"/>
</dbReference>
<dbReference type="RefSeq" id="XP_009050033.1">
    <property type="nucleotide sequence ID" value="XM_009051785.1"/>
</dbReference>
<dbReference type="InterPro" id="IPR036691">
    <property type="entry name" value="Endo/exonu/phosph_ase_sf"/>
</dbReference>
<dbReference type="STRING" id="225164.V4AQN4"/>
<dbReference type="KEGG" id="lgi:LOTGIDRAFT_158644"/>
<keyword evidence="4" id="KW-1185">Reference proteome</keyword>
<dbReference type="GO" id="GO:0003824">
    <property type="term" value="F:catalytic activity"/>
    <property type="evidence" value="ECO:0007669"/>
    <property type="project" value="InterPro"/>
</dbReference>
<dbReference type="GeneID" id="20237816"/>
<proteinExistence type="predicted"/>
<feature type="region of interest" description="Disordered" evidence="1">
    <location>
        <begin position="426"/>
        <end position="447"/>
    </location>
</feature>
<dbReference type="Gene3D" id="3.60.10.10">
    <property type="entry name" value="Endonuclease/exonuclease/phosphatase"/>
    <property type="match status" value="1"/>
</dbReference>
<dbReference type="EMBL" id="KB201037">
    <property type="protein sequence ID" value="ESO99552.1"/>
    <property type="molecule type" value="Genomic_DNA"/>
</dbReference>
<dbReference type="Proteomes" id="UP000030746">
    <property type="component" value="Unassembled WGS sequence"/>
</dbReference>
<evidence type="ECO:0000259" key="2">
    <source>
        <dbReference type="Pfam" id="PF14529"/>
    </source>
</evidence>
<dbReference type="AlphaFoldDB" id="V4AQN4"/>
<accession>V4AQN4</accession>
<organism evidence="3 4">
    <name type="scientific">Lottia gigantea</name>
    <name type="common">Giant owl limpet</name>
    <dbReference type="NCBI Taxonomy" id="225164"/>
    <lineage>
        <taxon>Eukaryota</taxon>
        <taxon>Metazoa</taxon>
        <taxon>Spiralia</taxon>
        <taxon>Lophotrochozoa</taxon>
        <taxon>Mollusca</taxon>
        <taxon>Gastropoda</taxon>
        <taxon>Patellogastropoda</taxon>
        <taxon>Lottioidea</taxon>
        <taxon>Lottiidae</taxon>
        <taxon>Lottia</taxon>
    </lineage>
</organism>
<protein>
    <recommendedName>
        <fullName evidence="2">Endonuclease/exonuclease/phosphatase domain-containing protein</fullName>
    </recommendedName>
</protein>
<dbReference type="Pfam" id="PF14529">
    <property type="entry name" value="Exo_endo_phos_2"/>
    <property type="match status" value="1"/>
</dbReference>
<dbReference type="OMA" id="IATWNAN"/>
<evidence type="ECO:0000313" key="4">
    <source>
        <dbReference type="Proteomes" id="UP000030746"/>
    </source>
</evidence>
<sequence length="474" mass="53846">MDRSLKILQHNLNGLRARLTELIKFLSTARYDVLCFQETKLYPGVKDTILPGYRLSRLDRPGAHSKCFGGGLAIYVRTELSYQTLVLHSTEFEVNGVSLSLADGSKIAIVNVYLPPGKNVIEPSSYRNLCEQISNRNVLFCGDFNSKHNAWGSYKQDERGEGLLHFIEDNDMCILNDGRPTLIHNSSGVMSHLDLTIATSNIASNCEWQVSSTETLGSDHLLIDITYRGQIKREGTVGKPKWRIAKADWIKFTENCSQWDVQDIQDADVDVYANNVTIVLMEAVKDAIPRTSGKNRACPKPWWSDACQNAVKLRKKALRRVQRNLNTETKRTYLEATENARKVISEARTSHWHDFCQTLNQHTQIRDVWAKIKSMNGTKSTREIPVETYGDRVGESDRQKADLMAESFADASVAIIGDLVLYRSPRRNTEEERSIKTTEEDQEETMGATRSLLNVCDMEFLRSGHHPPTRRTRY</sequence>
<evidence type="ECO:0000256" key="1">
    <source>
        <dbReference type="SAM" id="MobiDB-lite"/>
    </source>
</evidence>